<proteinExistence type="predicted"/>
<protein>
    <submittedName>
        <fullName evidence="1">Uncharacterized protein</fullName>
    </submittedName>
</protein>
<evidence type="ECO:0000313" key="2">
    <source>
        <dbReference type="Proteomes" id="UP001361239"/>
    </source>
</evidence>
<accession>A0ABU8RPS7</accession>
<name>A0ABU8RPS7_9SPHN</name>
<dbReference type="Proteomes" id="UP001361239">
    <property type="component" value="Unassembled WGS sequence"/>
</dbReference>
<dbReference type="RefSeq" id="WP_339585031.1">
    <property type="nucleotide sequence ID" value="NZ_JBBHJZ010000001.1"/>
</dbReference>
<keyword evidence="2" id="KW-1185">Reference proteome</keyword>
<organism evidence="1 2">
    <name type="scientific">Novosphingobium anseongense</name>
    <dbReference type="NCBI Taxonomy" id="3133436"/>
    <lineage>
        <taxon>Bacteria</taxon>
        <taxon>Pseudomonadati</taxon>
        <taxon>Pseudomonadota</taxon>
        <taxon>Alphaproteobacteria</taxon>
        <taxon>Sphingomonadales</taxon>
        <taxon>Sphingomonadaceae</taxon>
        <taxon>Novosphingobium</taxon>
    </lineage>
</organism>
<evidence type="ECO:0000313" key="1">
    <source>
        <dbReference type="EMBL" id="MEJ5975056.1"/>
    </source>
</evidence>
<comment type="caution">
    <text evidence="1">The sequence shown here is derived from an EMBL/GenBank/DDBJ whole genome shotgun (WGS) entry which is preliminary data.</text>
</comment>
<sequence length="52" mass="6005">MTGTDKIVAIGLLTERDMKTVGRDLKDIYLVPRDGDFDDLLRRVREATRGRR</sequence>
<reference evidence="1 2" key="1">
    <citation type="submission" date="2024-03" db="EMBL/GenBank/DDBJ databases">
        <authorList>
            <person name="Jo J.-H."/>
        </authorList>
    </citation>
    <scope>NUCLEOTIDE SEQUENCE [LARGE SCALE GENOMIC DNA]</scope>
    <source>
        <strain evidence="1 2">PS1R-30</strain>
    </source>
</reference>
<dbReference type="EMBL" id="JBBHJZ010000001">
    <property type="protein sequence ID" value="MEJ5975056.1"/>
    <property type="molecule type" value="Genomic_DNA"/>
</dbReference>
<gene>
    <name evidence="1" type="ORF">WG901_00285</name>
</gene>